<gene>
    <name evidence="2" type="ORF">SNAT2548_LOCUS30265</name>
</gene>
<keyword evidence="3" id="KW-1185">Reference proteome</keyword>
<proteinExistence type="predicted"/>
<sequence length="295" mass="31807">MPAAIGILRDAIADDDKAAQMAEEAKKQVDEAHAEVEKVKKAEKRYEAQAKEAAAVEKVAQDAKAHADALSRQRAAELAVLQEEARARAKGKAKLLLELSKVESARRAVAAALAEAHNATRVAAQEVTDAGEKKKQVAQEMHDVAEHLICTSAAVAAAANADARLQNAEEELMKLQGIKVGCLQGTVHGSITVFVRYSEPCGMVQLAQLCRVERWVLHPAGLRSVVAYAWSLVVGELLPAAMTDCTRHVCLHWDGLSNSALRLLPDTCLARWMKRVVIEVSEMACDLAPGVIWAA</sequence>
<dbReference type="EMBL" id="CAJNDS010002598">
    <property type="protein sequence ID" value="CAE7539762.1"/>
    <property type="molecule type" value="Genomic_DNA"/>
</dbReference>
<protein>
    <submittedName>
        <fullName evidence="2">Uncharacterized protein</fullName>
    </submittedName>
</protein>
<dbReference type="AlphaFoldDB" id="A0A812TSA3"/>
<evidence type="ECO:0000313" key="2">
    <source>
        <dbReference type="EMBL" id="CAE7539762.1"/>
    </source>
</evidence>
<comment type="caution">
    <text evidence="2">The sequence shown here is derived from an EMBL/GenBank/DDBJ whole genome shotgun (WGS) entry which is preliminary data.</text>
</comment>
<evidence type="ECO:0000256" key="1">
    <source>
        <dbReference type="SAM" id="Coils"/>
    </source>
</evidence>
<keyword evidence="1" id="KW-0175">Coiled coil</keyword>
<dbReference type="Proteomes" id="UP000604046">
    <property type="component" value="Unassembled WGS sequence"/>
</dbReference>
<reference evidence="2" key="1">
    <citation type="submission" date="2021-02" db="EMBL/GenBank/DDBJ databases">
        <authorList>
            <person name="Dougan E. K."/>
            <person name="Rhodes N."/>
            <person name="Thang M."/>
            <person name="Chan C."/>
        </authorList>
    </citation>
    <scope>NUCLEOTIDE SEQUENCE</scope>
</reference>
<organism evidence="2 3">
    <name type="scientific">Symbiodinium natans</name>
    <dbReference type="NCBI Taxonomy" id="878477"/>
    <lineage>
        <taxon>Eukaryota</taxon>
        <taxon>Sar</taxon>
        <taxon>Alveolata</taxon>
        <taxon>Dinophyceae</taxon>
        <taxon>Suessiales</taxon>
        <taxon>Symbiodiniaceae</taxon>
        <taxon>Symbiodinium</taxon>
    </lineage>
</organism>
<evidence type="ECO:0000313" key="3">
    <source>
        <dbReference type="Proteomes" id="UP000604046"/>
    </source>
</evidence>
<feature type="coiled-coil region" evidence="1">
    <location>
        <begin position="15"/>
        <end position="59"/>
    </location>
</feature>
<name>A0A812TSA3_9DINO</name>
<accession>A0A812TSA3</accession>